<name>A0A5J4SI06_9ZZZZ</name>
<dbReference type="EMBL" id="SNRY01000196">
    <property type="protein sequence ID" value="KAA6344880.1"/>
    <property type="molecule type" value="Genomic_DNA"/>
</dbReference>
<gene>
    <name evidence="1" type="ORF">EZS27_007526</name>
</gene>
<comment type="caution">
    <text evidence="1">The sequence shown here is derived from an EMBL/GenBank/DDBJ whole genome shotgun (WGS) entry which is preliminary data.</text>
</comment>
<reference evidence="1" key="1">
    <citation type="submission" date="2019-03" db="EMBL/GenBank/DDBJ databases">
        <title>Single cell metagenomics reveals metabolic interactions within the superorganism composed of flagellate Streblomastix strix and complex community of Bacteroidetes bacteria on its surface.</title>
        <authorList>
            <person name="Treitli S.C."/>
            <person name="Kolisko M."/>
            <person name="Husnik F."/>
            <person name="Keeling P."/>
            <person name="Hampl V."/>
        </authorList>
    </citation>
    <scope>NUCLEOTIDE SEQUENCE</scope>
    <source>
        <strain evidence="1">STM</strain>
    </source>
</reference>
<evidence type="ECO:0000313" key="1">
    <source>
        <dbReference type="EMBL" id="KAA6344880.1"/>
    </source>
</evidence>
<accession>A0A5J4SI06</accession>
<dbReference type="AlphaFoldDB" id="A0A5J4SI06"/>
<organism evidence="1">
    <name type="scientific">termite gut metagenome</name>
    <dbReference type="NCBI Taxonomy" id="433724"/>
    <lineage>
        <taxon>unclassified sequences</taxon>
        <taxon>metagenomes</taxon>
        <taxon>organismal metagenomes</taxon>
    </lineage>
</organism>
<proteinExistence type="predicted"/>
<sequence length="100" mass="11695">MTLGWEKVEIMLDFVMEQQGIEDVSHALQILSDKVATISPANSFSFRRQETLSAYEDIRILSLENPLLIQYLQERKIHFAGQLCKEVHYQRLQREVLLFG</sequence>
<protein>
    <submittedName>
        <fullName evidence="1">Uncharacterized protein</fullName>
    </submittedName>
</protein>